<dbReference type="Gene3D" id="1.20.1530.20">
    <property type="match status" value="1"/>
</dbReference>
<evidence type="ECO:0000256" key="5">
    <source>
        <dbReference type="ARBA" id="ARBA00022692"/>
    </source>
</evidence>
<keyword evidence="5 10" id="KW-0812">Transmembrane</keyword>
<feature type="transmembrane region" description="Helical" evidence="10">
    <location>
        <begin position="333"/>
        <end position="354"/>
    </location>
</feature>
<feature type="domain" description="RCK C-terminal" evidence="11">
    <location>
        <begin position="402"/>
        <end position="484"/>
    </location>
</feature>
<evidence type="ECO:0000313" key="12">
    <source>
        <dbReference type="EMBL" id="GAA3630505.1"/>
    </source>
</evidence>
<keyword evidence="2" id="KW-0813">Transport</keyword>
<dbReference type="Gene3D" id="3.30.70.1450">
    <property type="entry name" value="Regulator of K+ conductance, C-terminal domain"/>
    <property type="match status" value="1"/>
</dbReference>
<reference evidence="13" key="1">
    <citation type="journal article" date="2019" name="Int. J. Syst. Evol. Microbiol.">
        <title>The Global Catalogue of Microorganisms (GCM) 10K type strain sequencing project: providing services to taxonomists for standard genome sequencing and annotation.</title>
        <authorList>
            <consortium name="The Broad Institute Genomics Platform"/>
            <consortium name="The Broad Institute Genome Sequencing Center for Infectious Disease"/>
            <person name="Wu L."/>
            <person name="Ma J."/>
        </authorList>
    </citation>
    <scope>NUCLEOTIDE SEQUENCE [LARGE SCALE GENOMIC DNA]</scope>
    <source>
        <strain evidence="13">JCM 16902</strain>
    </source>
</reference>
<comment type="caution">
    <text evidence="12">The sequence shown here is derived from an EMBL/GenBank/DDBJ whole genome shotgun (WGS) entry which is preliminary data.</text>
</comment>
<evidence type="ECO:0000256" key="9">
    <source>
        <dbReference type="SAM" id="MobiDB-lite"/>
    </source>
</evidence>
<feature type="transmembrane region" description="Helical" evidence="10">
    <location>
        <begin position="270"/>
        <end position="290"/>
    </location>
</feature>
<sequence length="560" mass="58266">MTIEQLNLALLAGPAVLLAAVAAVRLSTGTGLPSLLLYLALGLVIGEGGFGLQFEDAELTSVLGYAALVLILAEGGLTTRWATIKPSVAPAALLATVGTCVSVAIAGTGAHFVLSLDWPLALLLGAAISSTDAAAVFSVLRRVPLPPRLVGMLEAESGFNDAPVVIIVIALTEVAHGSAEHGIGYLLYEAGFELIVGTAMGLGIGWLGAFALRRVALPSSGLYPIAVFAFAIGSYGAAASIHASGFIAVYLCSLVIGNSQLPHGVAVRGFAEGLGWIAQIGLFVMLGLLASPERLPAQAGPAFLIGLVLLLVARPLSVLASVSWFGVSLREQAFLSWAGLRGAVPVVLATVPVAQGVENSRQLFDIVFCLVLIFTVVQAPTLPWVAKRLGLSDDTPTIGLEVESVPLGAQGADVLECKVSKESRLHGVEIFELRLPPGANVTLILRDGEAIVPDNRTALRRGDDLIVVTPAAVRAATENRLKAVSAGGKLSGWHDRDQPDGARRTVPAAPPSRALVTKTRPGLPPEATFSGVPWGGRALVRRLRPGARRPDQDARRRRSS</sequence>
<feature type="transmembrane region" description="Helical" evidence="10">
    <location>
        <begin position="120"/>
        <end position="140"/>
    </location>
</feature>
<dbReference type="EMBL" id="BAAAZO010000011">
    <property type="protein sequence ID" value="GAA3630505.1"/>
    <property type="molecule type" value="Genomic_DNA"/>
</dbReference>
<feature type="transmembrane region" description="Helical" evidence="10">
    <location>
        <begin position="185"/>
        <end position="210"/>
    </location>
</feature>
<dbReference type="InterPro" id="IPR006037">
    <property type="entry name" value="RCK_C"/>
</dbReference>
<dbReference type="NCBIfam" id="NF003716">
    <property type="entry name" value="PRK05326.1-3"/>
    <property type="match status" value="1"/>
</dbReference>
<comment type="subcellular location">
    <subcellularLocation>
        <location evidence="1">Cell membrane</location>
        <topology evidence="1">Multi-pass membrane protein</topology>
    </subcellularLocation>
</comment>
<keyword evidence="3" id="KW-0050">Antiport</keyword>
<keyword evidence="8 10" id="KW-0472">Membrane</keyword>
<name>A0ABP7AEE0_9ACTN</name>
<dbReference type="Proteomes" id="UP001501074">
    <property type="component" value="Unassembled WGS sequence"/>
</dbReference>
<organism evidence="12 13">
    <name type="scientific">Kineosporia mesophila</name>
    <dbReference type="NCBI Taxonomy" id="566012"/>
    <lineage>
        <taxon>Bacteria</taxon>
        <taxon>Bacillati</taxon>
        <taxon>Actinomycetota</taxon>
        <taxon>Actinomycetes</taxon>
        <taxon>Kineosporiales</taxon>
        <taxon>Kineosporiaceae</taxon>
        <taxon>Kineosporia</taxon>
    </lineage>
</organism>
<dbReference type="PROSITE" id="PS51202">
    <property type="entry name" value="RCK_C"/>
    <property type="match status" value="1"/>
</dbReference>
<feature type="transmembrane region" description="Helical" evidence="10">
    <location>
        <begin position="91"/>
        <end position="114"/>
    </location>
</feature>
<feature type="region of interest" description="Disordered" evidence="9">
    <location>
        <begin position="487"/>
        <end position="531"/>
    </location>
</feature>
<feature type="transmembrane region" description="Helical" evidence="10">
    <location>
        <begin position="366"/>
        <end position="386"/>
    </location>
</feature>
<evidence type="ECO:0000256" key="4">
    <source>
        <dbReference type="ARBA" id="ARBA00022475"/>
    </source>
</evidence>
<dbReference type="InterPro" id="IPR006153">
    <property type="entry name" value="Cation/H_exchanger_TM"/>
</dbReference>
<proteinExistence type="predicted"/>
<feature type="transmembrane region" description="Helical" evidence="10">
    <location>
        <begin position="60"/>
        <end position="79"/>
    </location>
</feature>
<evidence type="ECO:0000256" key="8">
    <source>
        <dbReference type="ARBA" id="ARBA00023136"/>
    </source>
</evidence>
<dbReference type="RefSeq" id="WP_231486109.1">
    <property type="nucleotide sequence ID" value="NZ_BAAAZO010000011.1"/>
</dbReference>
<evidence type="ECO:0000256" key="1">
    <source>
        <dbReference type="ARBA" id="ARBA00004651"/>
    </source>
</evidence>
<dbReference type="Pfam" id="PF00999">
    <property type="entry name" value="Na_H_Exchanger"/>
    <property type="match status" value="1"/>
</dbReference>
<dbReference type="InterPro" id="IPR038770">
    <property type="entry name" value="Na+/solute_symporter_sf"/>
</dbReference>
<evidence type="ECO:0000256" key="2">
    <source>
        <dbReference type="ARBA" id="ARBA00022448"/>
    </source>
</evidence>
<evidence type="ECO:0000256" key="3">
    <source>
        <dbReference type="ARBA" id="ARBA00022449"/>
    </source>
</evidence>
<dbReference type="InterPro" id="IPR036721">
    <property type="entry name" value="RCK_C_sf"/>
</dbReference>
<dbReference type="PANTHER" id="PTHR32507">
    <property type="entry name" value="NA(+)/H(+) ANTIPORTER 1"/>
    <property type="match status" value="1"/>
</dbReference>
<dbReference type="SUPFAM" id="SSF116726">
    <property type="entry name" value="TrkA C-terminal domain-like"/>
    <property type="match status" value="1"/>
</dbReference>
<keyword evidence="4" id="KW-1003">Cell membrane</keyword>
<accession>A0ABP7AEE0</accession>
<evidence type="ECO:0000256" key="7">
    <source>
        <dbReference type="ARBA" id="ARBA00023065"/>
    </source>
</evidence>
<gene>
    <name evidence="12" type="ORF">GCM10022223_55320</name>
</gene>
<dbReference type="Pfam" id="PF02080">
    <property type="entry name" value="TrkA_C"/>
    <property type="match status" value="1"/>
</dbReference>
<feature type="transmembrane region" description="Helical" evidence="10">
    <location>
        <begin position="6"/>
        <end position="24"/>
    </location>
</feature>
<feature type="transmembrane region" description="Helical" evidence="10">
    <location>
        <begin position="222"/>
        <end position="250"/>
    </location>
</feature>
<feature type="compositionally biased region" description="Basic and acidic residues" evidence="9">
    <location>
        <begin position="492"/>
        <end position="503"/>
    </location>
</feature>
<dbReference type="NCBIfam" id="NF003715">
    <property type="entry name" value="PRK05326.1-2"/>
    <property type="match status" value="1"/>
</dbReference>
<feature type="transmembrane region" description="Helical" evidence="10">
    <location>
        <begin position="161"/>
        <end position="179"/>
    </location>
</feature>
<keyword evidence="7" id="KW-0406">Ion transport</keyword>
<keyword evidence="6 10" id="KW-1133">Transmembrane helix</keyword>
<feature type="transmembrane region" description="Helical" evidence="10">
    <location>
        <begin position="302"/>
        <end position="327"/>
    </location>
</feature>
<evidence type="ECO:0000259" key="11">
    <source>
        <dbReference type="PROSITE" id="PS51202"/>
    </source>
</evidence>
<protein>
    <submittedName>
        <fullName evidence="12">Potassium/proton antiporter</fullName>
    </submittedName>
</protein>
<keyword evidence="13" id="KW-1185">Reference proteome</keyword>
<dbReference type="PANTHER" id="PTHR32507:SF7">
    <property type="entry name" value="K(+)_H(+) ANTIPORTER NHAP2"/>
    <property type="match status" value="1"/>
</dbReference>
<evidence type="ECO:0000313" key="13">
    <source>
        <dbReference type="Proteomes" id="UP001501074"/>
    </source>
</evidence>
<evidence type="ECO:0000256" key="10">
    <source>
        <dbReference type="SAM" id="Phobius"/>
    </source>
</evidence>
<evidence type="ECO:0000256" key="6">
    <source>
        <dbReference type="ARBA" id="ARBA00022989"/>
    </source>
</evidence>